<gene>
    <name evidence="3" type="ORF">M408DRAFT_299809</name>
</gene>
<feature type="compositionally biased region" description="Low complexity" evidence="1">
    <location>
        <begin position="198"/>
        <end position="221"/>
    </location>
</feature>
<dbReference type="AlphaFoldDB" id="A0A0C2WX04"/>
<reference evidence="4" key="2">
    <citation type="submission" date="2015-01" db="EMBL/GenBank/DDBJ databases">
        <title>Evolutionary Origins and Diversification of the Mycorrhizal Mutualists.</title>
        <authorList>
            <consortium name="DOE Joint Genome Institute"/>
            <consortium name="Mycorrhizal Genomics Consortium"/>
            <person name="Kohler A."/>
            <person name="Kuo A."/>
            <person name="Nagy L.G."/>
            <person name="Floudas D."/>
            <person name="Copeland A."/>
            <person name="Barry K.W."/>
            <person name="Cichocki N."/>
            <person name="Veneault-Fourrey C."/>
            <person name="LaButti K."/>
            <person name="Lindquist E.A."/>
            <person name="Lipzen A."/>
            <person name="Lundell T."/>
            <person name="Morin E."/>
            <person name="Murat C."/>
            <person name="Riley R."/>
            <person name="Ohm R."/>
            <person name="Sun H."/>
            <person name="Tunlid A."/>
            <person name="Henrissat B."/>
            <person name="Grigoriev I.V."/>
            <person name="Hibbett D.S."/>
            <person name="Martin F."/>
        </authorList>
    </citation>
    <scope>NUCLEOTIDE SEQUENCE [LARGE SCALE GENOMIC DNA]</scope>
    <source>
        <strain evidence="4">MAFF 305830</strain>
    </source>
</reference>
<feature type="chain" id="PRO_5002158263" evidence="2">
    <location>
        <begin position="21"/>
        <end position="250"/>
    </location>
</feature>
<name>A0A0C2WX04_SERVB</name>
<evidence type="ECO:0000256" key="2">
    <source>
        <dbReference type="SAM" id="SignalP"/>
    </source>
</evidence>
<organism evidence="3 4">
    <name type="scientific">Serendipita vermifera MAFF 305830</name>
    <dbReference type="NCBI Taxonomy" id="933852"/>
    <lineage>
        <taxon>Eukaryota</taxon>
        <taxon>Fungi</taxon>
        <taxon>Dikarya</taxon>
        <taxon>Basidiomycota</taxon>
        <taxon>Agaricomycotina</taxon>
        <taxon>Agaricomycetes</taxon>
        <taxon>Sebacinales</taxon>
        <taxon>Serendipitaceae</taxon>
        <taxon>Serendipita</taxon>
    </lineage>
</organism>
<feature type="region of interest" description="Disordered" evidence="1">
    <location>
        <begin position="197"/>
        <end position="229"/>
    </location>
</feature>
<evidence type="ECO:0000256" key="1">
    <source>
        <dbReference type="SAM" id="MobiDB-lite"/>
    </source>
</evidence>
<dbReference type="HOGENOM" id="CLU_099957_0_0_1"/>
<accession>A0A0C2WX04</accession>
<evidence type="ECO:0000313" key="3">
    <source>
        <dbReference type="EMBL" id="KIM21897.1"/>
    </source>
</evidence>
<reference evidence="3 4" key="1">
    <citation type="submission" date="2014-04" db="EMBL/GenBank/DDBJ databases">
        <authorList>
            <consortium name="DOE Joint Genome Institute"/>
            <person name="Kuo A."/>
            <person name="Zuccaro A."/>
            <person name="Kohler A."/>
            <person name="Nagy L.G."/>
            <person name="Floudas D."/>
            <person name="Copeland A."/>
            <person name="Barry K.W."/>
            <person name="Cichocki N."/>
            <person name="Veneault-Fourrey C."/>
            <person name="LaButti K."/>
            <person name="Lindquist E.A."/>
            <person name="Lipzen A."/>
            <person name="Lundell T."/>
            <person name="Morin E."/>
            <person name="Murat C."/>
            <person name="Sun H."/>
            <person name="Tunlid A."/>
            <person name="Henrissat B."/>
            <person name="Grigoriev I.V."/>
            <person name="Hibbett D.S."/>
            <person name="Martin F."/>
            <person name="Nordberg H.P."/>
            <person name="Cantor M.N."/>
            <person name="Hua S.X."/>
        </authorList>
    </citation>
    <scope>NUCLEOTIDE SEQUENCE [LARGE SCALE GENOMIC DNA]</scope>
    <source>
        <strain evidence="3 4">MAFF 305830</strain>
    </source>
</reference>
<proteinExistence type="predicted"/>
<feature type="signal peptide" evidence="2">
    <location>
        <begin position="1"/>
        <end position="20"/>
    </location>
</feature>
<sequence>MRLTLIATIASASLFQSSLALLVNRASSDDMKPLLGMFSQVKQGDTASISAEYPPQTISKYTLVLKMPDGTVASRTTSSLFTAGSTGPDGQPTEPTTRFCTSRQPSDGHQSSISLEFDKVGDWSVNFNVTYYYGANGYEYDADRVCISPPFISETVDTVPQTMNVAASSGGTPTTIEAPPPTPVDLQGTPTGSPYLLSASTTASSTIPTTSTSSATTTATTVPNGAQSQSRWRSEVGIVAIGLSLLAVVF</sequence>
<feature type="region of interest" description="Disordered" evidence="1">
    <location>
        <begin position="79"/>
        <end position="112"/>
    </location>
</feature>
<feature type="compositionally biased region" description="Polar residues" evidence="1">
    <location>
        <begin position="93"/>
        <end position="112"/>
    </location>
</feature>
<keyword evidence="2" id="KW-0732">Signal</keyword>
<evidence type="ECO:0000313" key="4">
    <source>
        <dbReference type="Proteomes" id="UP000054097"/>
    </source>
</evidence>
<dbReference type="Proteomes" id="UP000054097">
    <property type="component" value="Unassembled WGS sequence"/>
</dbReference>
<dbReference type="EMBL" id="KN824369">
    <property type="protein sequence ID" value="KIM21897.1"/>
    <property type="molecule type" value="Genomic_DNA"/>
</dbReference>
<keyword evidence="4" id="KW-1185">Reference proteome</keyword>
<dbReference type="OrthoDB" id="3211083at2759"/>
<protein>
    <submittedName>
        <fullName evidence="3">Uncharacterized protein</fullName>
    </submittedName>
</protein>